<organism evidence="3 4">
    <name type="scientific">Brassica cretica</name>
    <name type="common">Mustard</name>
    <dbReference type="NCBI Taxonomy" id="69181"/>
    <lineage>
        <taxon>Eukaryota</taxon>
        <taxon>Viridiplantae</taxon>
        <taxon>Streptophyta</taxon>
        <taxon>Embryophyta</taxon>
        <taxon>Tracheophyta</taxon>
        <taxon>Spermatophyta</taxon>
        <taxon>Magnoliopsida</taxon>
        <taxon>eudicotyledons</taxon>
        <taxon>Gunneridae</taxon>
        <taxon>Pentapetalae</taxon>
        <taxon>rosids</taxon>
        <taxon>malvids</taxon>
        <taxon>Brassicales</taxon>
        <taxon>Brassicaceae</taxon>
        <taxon>Brassiceae</taxon>
        <taxon>Brassica</taxon>
    </lineage>
</organism>
<dbReference type="Proteomes" id="UP000712600">
    <property type="component" value="Unassembled WGS sequence"/>
</dbReference>
<dbReference type="EMBL" id="QGKX02000004">
    <property type="protein sequence ID" value="KAF3600220.1"/>
    <property type="molecule type" value="Genomic_DNA"/>
</dbReference>
<evidence type="ECO:0000313" key="4">
    <source>
        <dbReference type="Proteomes" id="UP000712600"/>
    </source>
</evidence>
<evidence type="ECO:0000313" key="2">
    <source>
        <dbReference type="EMBL" id="KAF3600220.1"/>
    </source>
</evidence>
<name>A0A8S9SEI0_BRACR</name>
<proteinExistence type="predicted"/>
<feature type="domain" description="Cation/H(+) antiporter C-terminal" evidence="1">
    <location>
        <begin position="5"/>
        <end position="60"/>
    </location>
</feature>
<dbReference type="InterPro" id="IPR057290">
    <property type="entry name" value="CHX17_C"/>
</dbReference>
<protein>
    <recommendedName>
        <fullName evidence="1">Cation/H(+) antiporter C-terminal domain-containing protein</fullName>
    </recommendedName>
</protein>
<comment type="caution">
    <text evidence="3">The sequence shown here is derived from an EMBL/GenBank/DDBJ whole genome shotgun (WGS) entry which is preliminary data.</text>
</comment>
<dbReference type="EMBL" id="QGKX02000004">
    <property type="protein sequence ID" value="KAF3600222.1"/>
    <property type="molecule type" value="Genomic_DNA"/>
</dbReference>
<dbReference type="Pfam" id="PF23259">
    <property type="entry name" value="CHX17_C"/>
    <property type="match status" value="1"/>
</dbReference>
<reference evidence="3" key="1">
    <citation type="submission" date="2019-12" db="EMBL/GenBank/DDBJ databases">
        <title>Genome sequencing and annotation of Brassica cretica.</title>
        <authorList>
            <person name="Studholme D.J."/>
            <person name="Sarris P."/>
        </authorList>
    </citation>
    <scope>NUCLEOTIDE SEQUENCE</scope>
    <source>
        <strain evidence="3">PFS-109/04</strain>
        <tissue evidence="3">Leaf</tissue>
    </source>
</reference>
<sequence length="87" mass="9183">MDEYSRSNLFLVGKSPEGSVASGLHVMRSDTPELGPVGNLLTSSESVSTSASVLVMQQYVASRDSPVVGVLKNVTKEDSPVKDTESP</sequence>
<accession>A0A8S9SEI0</accession>
<dbReference type="AlphaFoldDB" id="A0A8S9SEI0"/>
<evidence type="ECO:0000259" key="1">
    <source>
        <dbReference type="Pfam" id="PF23259"/>
    </source>
</evidence>
<evidence type="ECO:0000313" key="3">
    <source>
        <dbReference type="EMBL" id="KAF3600222.1"/>
    </source>
</evidence>
<gene>
    <name evidence="3" type="ORF">F2Q69_00033864</name>
    <name evidence="2" type="ORF">F2Q69_00033865</name>
</gene>